<evidence type="ECO:0000313" key="3">
    <source>
        <dbReference type="Proteomes" id="UP000049127"/>
    </source>
</evidence>
<evidence type="ECO:0000313" key="2">
    <source>
        <dbReference type="EMBL" id="CEQ04268.1"/>
    </source>
</evidence>
<feature type="transmembrane region" description="Helical" evidence="1">
    <location>
        <begin position="220"/>
        <end position="237"/>
    </location>
</feature>
<feature type="transmembrane region" description="Helical" evidence="1">
    <location>
        <begin position="163"/>
        <end position="185"/>
    </location>
</feature>
<feature type="transmembrane region" description="Helical" evidence="1">
    <location>
        <begin position="104"/>
        <end position="125"/>
    </location>
</feature>
<evidence type="ECO:0000256" key="1">
    <source>
        <dbReference type="SAM" id="Phobius"/>
    </source>
</evidence>
<dbReference type="AlphaFoldDB" id="A0A0C7QXY2"/>
<dbReference type="RefSeq" id="WP_055335994.1">
    <property type="nucleotide sequence ID" value="NZ_CDNF01000014.1"/>
</dbReference>
<dbReference type="Proteomes" id="UP000049127">
    <property type="component" value="Unassembled WGS sequence"/>
</dbReference>
<dbReference type="PANTHER" id="PTHR41307">
    <property type="entry name" value="MEMBRANE PROTEIN-RELATED"/>
    <property type="match status" value="1"/>
</dbReference>
<keyword evidence="1" id="KW-1133">Transmembrane helix</keyword>
<proteinExistence type="predicted"/>
<organism evidence="2 3">
    <name type="scientific">Paraclostridium sordellii</name>
    <name type="common">Clostridium sordellii</name>
    <dbReference type="NCBI Taxonomy" id="1505"/>
    <lineage>
        <taxon>Bacteria</taxon>
        <taxon>Bacillati</taxon>
        <taxon>Bacillota</taxon>
        <taxon>Clostridia</taxon>
        <taxon>Peptostreptococcales</taxon>
        <taxon>Peptostreptococcaceae</taxon>
        <taxon>Paraclostridium</taxon>
    </lineage>
</organism>
<protein>
    <submittedName>
        <fullName evidence="2">Uncharacterized membrane-bound protein conserved in bacteria</fullName>
    </submittedName>
</protein>
<feature type="transmembrane region" description="Helical" evidence="1">
    <location>
        <begin position="74"/>
        <end position="92"/>
    </location>
</feature>
<dbReference type="EMBL" id="CEKZ01000003">
    <property type="protein sequence ID" value="CEQ04268.1"/>
    <property type="molecule type" value="Genomic_DNA"/>
</dbReference>
<reference evidence="2 3" key="1">
    <citation type="submission" date="2015-01" db="EMBL/GenBank/DDBJ databases">
        <authorList>
            <person name="Aslett A.Martin."/>
            <person name="De Silva Nishadi"/>
        </authorList>
    </citation>
    <scope>NUCLEOTIDE SEQUENCE [LARGE SCALE GENOMIC DNA]</scope>
    <source>
        <strain evidence="2 3">R28058</strain>
    </source>
</reference>
<accession>A0A0C7QXY2</accession>
<feature type="transmembrane region" description="Helical" evidence="1">
    <location>
        <begin position="192"/>
        <end position="208"/>
    </location>
</feature>
<dbReference type="SUPFAM" id="SSF158560">
    <property type="entry name" value="BH3980-like"/>
    <property type="match status" value="1"/>
</dbReference>
<keyword evidence="1" id="KW-0812">Transmembrane</keyword>
<sequence>MSLSKEGEKFILDLNAYLVASGKNEEEIKEFIEQAEDHLKLGEKEGKTVEDIFGCSPMEYAKSIEKELSFDKKGVLSIGLLVLFFIFTWTFLNNLSKTVPSYSLLEAVGIPLIFLLSISLVIYSFRKFAFDDQKLKVISVSVFVFQVLAFIVISLISKDMPKVIILTDSLIKILVLLLLFISILVGIKSKSLIYTLLPFIMNLTGILNHTTRLHLSDESSLAFTILGILIFIVDTKFRTKEINK</sequence>
<dbReference type="OrthoDB" id="1750748at2"/>
<feature type="transmembrane region" description="Helical" evidence="1">
    <location>
        <begin position="137"/>
        <end position="157"/>
    </location>
</feature>
<keyword evidence="1" id="KW-0472">Membrane</keyword>
<name>A0A0C7QXY2_PARSO</name>
<gene>
    <name evidence="2" type="ORF">R28058_20011</name>
</gene>
<dbReference type="PANTHER" id="PTHR41307:SF1">
    <property type="entry name" value="MEMBRANE PROTEIN"/>
    <property type="match status" value="1"/>
</dbReference>